<organism evidence="1 2">
    <name type="scientific">Candidatus Desulfolinea nitratireducens</name>
    <dbReference type="NCBI Taxonomy" id="2841698"/>
    <lineage>
        <taxon>Bacteria</taxon>
        <taxon>Bacillati</taxon>
        <taxon>Chloroflexota</taxon>
        <taxon>Anaerolineae</taxon>
        <taxon>Anaerolineales</taxon>
        <taxon>Anaerolineales incertae sedis</taxon>
        <taxon>Candidatus Desulfolinea</taxon>
    </lineage>
</organism>
<dbReference type="SUPFAM" id="SSF143011">
    <property type="entry name" value="RelE-like"/>
    <property type="match status" value="1"/>
</dbReference>
<comment type="caution">
    <text evidence="1">The sequence shown here is derived from an EMBL/GenBank/DDBJ whole genome shotgun (WGS) entry which is preliminary data.</text>
</comment>
<name>A0A8J6NHD3_9CHLR</name>
<evidence type="ECO:0000313" key="2">
    <source>
        <dbReference type="Proteomes" id="UP000614469"/>
    </source>
</evidence>
<gene>
    <name evidence="1" type="ORF">H8E29_02455</name>
</gene>
<proteinExistence type="predicted"/>
<dbReference type="Pfam" id="PF05973">
    <property type="entry name" value="Gp49"/>
    <property type="match status" value="1"/>
</dbReference>
<dbReference type="InterPro" id="IPR035093">
    <property type="entry name" value="RelE/ParE_toxin_dom_sf"/>
</dbReference>
<dbReference type="AlphaFoldDB" id="A0A8J6NHD3"/>
<dbReference type="EMBL" id="JACNJN010000047">
    <property type="protein sequence ID" value="MBC8334102.1"/>
    <property type="molecule type" value="Genomic_DNA"/>
</dbReference>
<dbReference type="Proteomes" id="UP000614469">
    <property type="component" value="Unassembled WGS sequence"/>
</dbReference>
<protein>
    <submittedName>
        <fullName evidence="1">Type II toxin-antitoxin system RelE/ParE family toxin</fullName>
    </submittedName>
</protein>
<evidence type="ECO:0000313" key="1">
    <source>
        <dbReference type="EMBL" id="MBC8334102.1"/>
    </source>
</evidence>
<dbReference type="InterPro" id="IPR009241">
    <property type="entry name" value="HigB-like"/>
</dbReference>
<reference evidence="1 2" key="1">
    <citation type="submission" date="2020-08" db="EMBL/GenBank/DDBJ databases">
        <title>Bridging the membrane lipid divide: bacteria of the FCB group superphylum have the potential to synthesize archaeal ether lipids.</title>
        <authorList>
            <person name="Villanueva L."/>
            <person name="Von Meijenfeldt F.A.B."/>
            <person name="Westbye A.B."/>
            <person name="Yadav S."/>
            <person name="Hopmans E.C."/>
            <person name="Dutilh B.E."/>
            <person name="Sinninghe Damste J.S."/>
        </authorList>
    </citation>
    <scope>NUCLEOTIDE SEQUENCE [LARGE SCALE GENOMIC DNA]</scope>
    <source>
        <strain evidence="1">NIOZ-UU36</strain>
    </source>
</reference>
<accession>A0A8J6NHD3</accession>
<sequence>MWKILFYEDRRGKSPVLDFMNSLSAKDRAKVNNALRLLEEFGVKLKMPHARHIQGKLWELRPGANRLFYFIYIDDQIILLHGYRKRSQNAPAREIATALRYMQKFMEE</sequence>